<dbReference type="Gene3D" id="1.25.40.20">
    <property type="entry name" value="Ankyrin repeat-containing domain"/>
    <property type="match status" value="1"/>
</dbReference>
<dbReference type="KEGG" id="cvn:111120944"/>
<accession>A0A8B8CTF3</accession>
<dbReference type="Proteomes" id="UP000694844">
    <property type="component" value="Chromosome 2"/>
</dbReference>
<dbReference type="PROSITE" id="PS50297">
    <property type="entry name" value="ANK_REP_REGION"/>
    <property type="match status" value="1"/>
</dbReference>
<keyword evidence="1" id="KW-0040">ANK repeat</keyword>
<dbReference type="InterPro" id="IPR039195">
    <property type="entry name" value="ANKRD40"/>
</dbReference>
<dbReference type="PROSITE" id="PS50088">
    <property type="entry name" value="ANK_REPEAT"/>
    <property type="match status" value="1"/>
</dbReference>
<dbReference type="InterPro" id="IPR036770">
    <property type="entry name" value="Ankyrin_rpt-contain_sf"/>
</dbReference>
<evidence type="ECO:0000313" key="2">
    <source>
        <dbReference type="Proteomes" id="UP000694844"/>
    </source>
</evidence>
<dbReference type="AlphaFoldDB" id="A0A8B8CTF3"/>
<dbReference type="Pfam" id="PF12796">
    <property type="entry name" value="Ank_2"/>
    <property type="match status" value="1"/>
</dbReference>
<dbReference type="SUPFAM" id="SSF48403">
    <property type="entry name" value="Ankyrin repeat"/>
    <property type="match status" value="1"/>
</dbReference>
<reference evidence="3" key="1">
    <citation type="submission" date="2025-08" db="UniProtKB">
        <authorList>
            <consortium name="RefSeq"/>
        </authorList>
    </citation>
    <scope>IDENTIFICATION</scope>
    <source>
        <tissue evidence="3">Whole sample</tissue>
    </source>
</reference>
<feature type="repeat" description="ANK" evidence="1">
    <location>
        <begin position="47"/>
        <end position="79"/>
    </location>
</feature>
<evidence type="ECO:0000313" key="3">
    <source>
        <dbReference type="RefSeq" id="XP_022317711.1"/>
    </source>
</evidence>
<proteinExistence type="predicted"/>
<gene>
    <name evidence="3" type="primary">LOC111120944</name>
</gene>
<dbReference type="PANTHER" id="PTHR24192:SF3">
    <property type="entry name" value="ANKYRIN REPEAT DOMAIN 40"/>
    <property type="match status" value="1"/>
</dbReference>
<keyword evidence="2" id="KW-1185">Reference proteome</keyword>
<dbReference type="PANTHER" id="PTHR24192">
    <property type="entry name" value="ANKYRIN REPEAT DOMAIN 40"/>
    <property type="match status" value="1"/>
</dbReference>
<sequence length="250" mass="28179">MLPVSNMENSNDLEEKLREAACVGDLESVKTLIESSNVQINGQNKVNGWTALHWAAKRNHSSIVSYLLLHGADKYIKTNTGETASQLSSFTDIKNMLGGANTETKQTELPINPSYLVNPPFPYTQPVVQQKPVTSSRENLPSHQEPTLAATEELVIKIRVANSEERDFIEVELDKESLSFERLLNVCCQELGVQKGHIFKVRKLPNTIIRKDKDVRRLVDFQEIEIVLRNNSDASRPGQYGISMSQRILY</sequence>
<evidence type="ECO:0000256" key="1">
    <source>
        <dbReference type="PROSITE-ProRule" id="PRU00023"/>
    </source>
</evidence>
<dbReference type="InterPro" id="IPR002110">
    <property type="entry name" value="Ankyrin_rpt"/>
</dbReference>
<dbReference type="GeneID" id="111120944"/>
<dbReference type="SMART" id="SM00248">
    <property type="entry name" value="ANK"/>
    <property type="match status" value="1"/>
</dbReference>
<organism evidence="2 3">
    <name type="scientific">Crassostrea virginica</name>
    <name type="common">Eastern oyster</name>
    <dbReference type="NCBI Taxonomy" id="6565"/>
    <lineage>
        <taxon>Eukaryota</taxon>
        <taxon>Metazoa</taxon>
        <taxon>Spiralia</taxon>
        <taxon>Lophotrochozoa</taxon>
        <taxon>Mollusca</taxon>
        <taxon>Bivalvia</taxon>
        <taxon>Autobranchia</taxon>
        <taxon>Pteriomorphia</taxon>
        <taxon>Ostreida</taxon>
        <taxon>Ostreoidea</taxon>
        <taxon>Ostreidae</taxon>
        <taxon>Crassostrea</taxon>
    </lineage>
</organism>
<protein>
    <submittedName>
        <fullName evidence="3">Ankyrin repeat domain-containing protein 40-like</fullName>
    </submittedName>
</protein>
<dbReference type="RefSeq" id="XP_022317711.1">
    <property type="nucleotide sequence ID" value="XM_022462003.1"/>
</dbReference>
<dbReference type="OrthoDB" id="194358at2759"/>
<name>A0A8B8CTF3_CRAVI</name>